<dbReference type="Pfam" id="PF21205">
    <property type="entry name" value="Rep3_C"/>
    <property type="match status" value="1"/>
</dbReference>
<accession>A0A6X9FNK8</accession>
<comment type="similarity">
    <text evidence="1">Belongs to the initiator RepB protein family.</text>
</comment>
<gene>
    <name evidence="3" type="ORF">GJE69_23265</name>
</gene>
<feature type="domain" description="Initiator Rep protein WH1" evidence="2">
    <location>
        <begin position="15"/>
        <end position="178"/>
    </location>
</feature>
<dbReference type="EMBL" id="DAAGCU010000024">
    <property type="protein sequence ID" value="HAB2498272.1"/>
    <property type="molecule type" value="Genomic_DNA"/>
</dbReference>
<comment type="caution">
    <text evidence="3">The sequence shown here is derived from an EMBL/GenBank/DDBJ whole genome shotgun (WGS) entry which is preliminary data.</text>
</comment>
<reference evidence="3" key="1">
    <citation type="journal article" date="2018" name="Genome Biol.">
        <title>SKESA: strategic k-mer extension for scrupulous assemblies.</title>
        <authorList>
            <person name="Souvorov A."/>
            <person name="Agarwala R."/>
            <person name="Lipman D.J."/>
        </authorList>
    </citation>
    <scope>NUCLEOTIDE SEQUENCE</scope>
    <source>
        <strain evidence="3">ILBSalm5410231</strain>
    </source>
</reference>
<dbReference type="Gene3D" id="1.10.10.10">
    <property type="entry name" value="Winged helix-like DNA-binding domain superfamily/Winged helix DNA-binding domain"/>
    <property type="match status" value="2"/>
</dbReference>
<proteinExistence type="inferred from homology"/>
<protein>
    <submittedName>
        <fullName evidence="3">RepB family plasmid replication initiator protein</fullName>
    </submittedName>
</protein>
<reference evidence="3" key="2">
    <citation type="submission" date="2019-02" db="EMBL/GenBank/DDBJ databases">
        <authorList>
            <consortium name="NCBI Pathogen Detection Project"/>
        </authorList>
    </citation>
    <scope>NUCLEOTIDE SEQUENCE</scope>
    <source>
        <strain evidence="3">ILBSalm5410231</strain>
    </source>
</reference>
<sequence length="280" mass="31935">MKLNIYMNLAQKTKIRHRNELNLTLAQLPLAAKRVMYMALASVDSRKPIETGQVFRVRADDLASAADIEISVAYKQLKDGARLLRGSSLTLTGDDIIALSDELNLPYGSKNRPSEIDLSITDYCAYFNNEGYLELRFSRVIEPYISSLLGNKYKFTTQLLTSCLRLSGQYSSALYQLIRKYHSKFSGKNSFIISLSELKEEIIAYTFKDDGTIEYKYPDFPIFKRDVLNKAIAEIKKKTEVKELTCATYKKDGRKVSSLIFEFVIEENVFSEDGMPETEN</sequence>
<evidence type="ECO:0000256" key="1">
    <source>
        <dbReference type="ARBA" id="ARBA00038283"/>
    </source>
</evidence>
<evidence type="ECO:0000313" key="3">
    <source>
        <dbReference type="EMBL" id="HAB2498272.1"/>
    </source>
</evidence>
<evidence type="ECO:0000259" key="2">
    <source>
        <dbReference type="Pfam" id="PF01051"/>
    </source>
</evidence>
<dbReference type="SUPFAM" id="SSF46785">
    <property type="entry name" value="Winged helix' DNA-binding domain"/>
    <property type="match status" value="2"/>
</dbReference>
<name>A0A6X9FNK8_SALEN</name>
<dbReference type="AlphaFoldDB" id="A0A6X9FNK8"/>
<dbReference type="InterPro" id="IPR036390">
    <property type="entry name" value="WH_DNA-bd_sf"/>
</dbReference>
<dbReference type="InterPro" id="IPR036388">
    <property type="entry name" value="WH-like_DNA-bd_sf"/>
</dbReference>
<dbReference type="GO" id="GO:0003887">
    <property type="term" value="F:DNA-directed DNA polymerase activity"/>
    <property type="evidence" value="ECO:0007669"/>
    <property type="project" value="InterPro"/>
</dbReference>
<dbReference type="GO" id="GO:0006270">
    <property type="term" value="P:DNA replication initiation"/>
    <property type="evidence" value="ECO:0007669"/>
    <property type="project" value="InterPro"/>
</dbReference>
<dbReference type="Pfam" id="PF01051">
    <property type="entry name" value="Rep3_N"/>
    <property type="match status" value="1"/>
</dbReference>
<dbReference type="InterPro" id="IPR000525">
    <property type="entry name" value="Initiator_Rep_WH1"/>
</dbReference>
<organism evidence="3">
    <name type="scientific">Salmonella enteritidis</name>
    <dbReference type="NCBI Taxonomy" id="149539"/>
    <lineage>
        <taxon>Bacteria</taxon>
        <taxon>Pseudomonadati</taxon>
        <taxon>Pseudomonadota</taxon>
        <taxon>Gammaproteobacteria</taxon>
        <taxon>Enterobacterales</taxon>
        <taxon>Enterobacteriaceae</taxon>
        <taxon>Salmonella</taxon>
    </lineage>
</organism>